<dbReference type="OrthoDB" id="709892at2"/>
<feature type="region of interest" description="Disordered" evidence="1">
    <location>
        <begin position="18"/>
        <end position="41"/>
    </location>
</feature>
<sequence length="119" mass="13738">MTSIKSLADELREKIRLQDTENAVTPKENPPENTKKPSSVKEIDKEISSLFNALDAYELCGSDKMLIRLDTRTTNLLKQLKLAKGIDMNKFIAYSLQIFLEQRPWLSFYIKETLKNTDL</sequence>
<dbReference type="AlphaFoldDB" id="A0A1G9NJM3"/>
<accession>A0A1G9NJM3</accession>
<organism evidence="2 3">
    <name type="scientific">Daejeonella rubra</name>
    <dbReference type="NCBI Taxonomy" id="990371"/>
    <lineage>
        <taxon>Bacteria</taxon>
        <taxon>Pseudomonadati</taxon>
        <taxon>Bacteroidota</taxon>
        <taxon>Sphingobacteriia</taxon>
        <taxon>Sphingobacteriales</taxon>
        <taxon>Sphingobacteriaceae</taxon>
        <taxon>Daejeonella</taxon>
    </lineage>
</organism>
<dbReference type="RefSeq" id="WP_090699648.1">
    <property type="nucleotide sequence ID" value="NZ_FNHH01000003.1"/>
</dbReference>
<gene>
    <name evidence="2" type="ORF">SAMN05421813_10366</name>
</gene>
<feature type="compositionally biased region" description="Basic and acidic residues" evidence="1">
    <location>
        <begin position="29"/>
        <end position="41"/>
    </location>
</feature>
<proteinExistence type="predicted"/>
<dbReference type="Proteomes" id="UP000199226">
    <property type="component" value="Unassembled WGS sequence"/>
</dbReference>
<reference evidence="3" key="1">
    <citation type="submission" date="2016-10" db="EMBL/GenBank/DDBJ databases">
        <authorList>
            <person name="Varghese N."/>
            <person name="Submissions S."/>
        </authorList>
    </citation>
    <scope>NUCLEOTIDE SEQUENCE [LARGE SCALE GENOMIC DNA]</scope>
    <source>
        <strain evidence="3">DSM 24536</strain>
    </source>
</reference>
<protein>
    <submittedName>
        <fullName evidence="2">Uncharacterized protein</fullName>
    </submittedName>
</protein>
<keyword evidence="3" id="KW-1185">Reference proteome</keyword>
<name>A0A1G9NJM3_9SPHI</name>
<evidence type="ECO:0000256" key="1">
    <source>
        <dbReference type="SAM" id="MobiDB-lite"/>
    </source>
</evidence>
<evidence type="ECO:0000313" key="2">
    <source>
        <dbReference type="EMBL" id="SDL86776.1"/>
    </source>
</evidence>
<dbReference type="STRING" id="990371.SAMN05421813_10366"/>
<evidence type="ECO:0000313" key="3">
    <source>
        <dbReference type="Proteomes" id="UP000199226"/>
    </source>
</evidence>
<dbReference type="EMBL" id="FNHH01000003">
    <property type="protein sequence ID" value="SDL86776.1"/>
    <property type="molecule type" value="Genomic_DNA"/>
</dbReference>